<dbReference type="InterPro" id="IPR056467">
    <property type="entry name" value="eWH_GTF3C1"/>
</dbReference>
<feature type="domain" description="B-block binding subunit of TFIIIC" evidence="7">
    <location>
        <begin position="173"/>
        <end position="247"/>
    </location>
</feature>
<reference evidence="11" key="1">
    <citation type="journal article" date="2014" name="PLoS ONE">
        <title>The genome and linkage map of the northern pike (Esox lucius): conserved synteny revealed between the salmonid sister group and the Neoteleostei.</title>
        <authorList>
            <person name="Rondeau E.B."/>
            <person name="Minkley D.R."/>
            <person name="Leong J.S."/>
            <person name="Messmer A.M."/>
            <person name="Jantzen J.R."/>
            <person name="von Schalburg K.R."/>
            <person name="Lemon C."/>
            <person name="Bird N.H."/>
            <person name="Koop B.F."/>
        </authorList>
    </citation>
    <scope>NUCLEOTIDE SEQUENCE</scope>
</reference>
<proteinExistence type="predicted"/>
<evidence type="ECO:0000259" key="9">
    <source>
        <dbReference type="Pfam" id="PF24101"/>
    </source>
</evidence>
<feature type="compositionally biased region" description="Basic and acidic residues" evidence="6">
    <location>
        <begin position="1979"/>
        <end position="2154"/>
    </location>
</feature>
<dbReference type="CDD" id="cd16169">
    <property type="entry name" value="Tau138_eWH"/>
    <property type="match status" value="1"/>
</dbReference>
<feature type="region of interest" description="Disordered" evidence="6">
    <location>
        <begin position="750"/>
        <end position="771"/>
    </location>
</feature>
<feature type="compositionally biased region" description="Low complexity" evidence="6">
    <location>
        <begin position="467"/>
        <end position="484"/>
    </location>
</feature>
<feature type="compositionally biased region" description="Polar residues" evidence="6">
    <location>
        <begin position="550"/>
        <end position="577"/>
    </location>
</feature>
<evidence type="ECO:0000256" key="3">
    <source>
        <dbReference type="ARBA" id="ARBA00023125"/>
    </source>
</evidence>
<feature type="compositionally biased region" description="Acidic residues" evidence="6">
    <location>
        <begin position="1725"/>
        <end position="1734"/>
    </location>
</feature>
<evidence type="ECO:0008006" key="12">
    <source>
        <dbReference type="Google" id="ProtNLM"/>
    </source>
</evidence>
<dbReference type="Pfam" id="PF24101">
    <property type="entry name" value="WHD_GTF3C1"/>
    <property type="match status" value="1"/>
</dbReference>
<feature type="region of interest" description="Disordered" evidence="6">
    <location>
        <begin position="1951"/>
        <end position="2200"/>
    </location>
</feature>
<name>A0A6Q2XN73_ESOLU</name>
<keyword evidence="5" id="KW-0539">Nucleus</keyword>
<feature type="domain" description="General transcription factor 3C polypeptide 1 winged-helix" evidence="8">
    <location>
        <begin position="4"/>
        <end position="61"/>
    </location>
</feature>
<feature type="compositionally biased region" description="Basic and acidic residues" evidence="6">
    <location>
        <begin position="508"/>
        <end position="532"/>
    </location>
</feature>
<dbReference type="Pfam" id="PF04182">
    <property type="entry name" value="B-block_TFIIIC"/>
    <property type="match status" value="1"/>
</dbReference>
<feature type="compositionally biased region" description="Basic residues" evidence="6">
    <location>
        <begin position="1225"/>
        <end position="1235"/>
    </location>
</feature>
<feature type="domain" description="GTF3C1 extended winged-helix" evidence="9">
    <location>
        <begin position="639"/>
        <end position="746"/>
    </location>
</feature>
<dbReference type="InterPro" id="IPR044210">
    <property type="entry name" value="Tfc3-like"/>
</dbReference>
<reference evidence="10" key="3">
    <citation type="submission" date="2025-08" db="UniProtKB">
        <authorList>
            <consortium name="Ensembl"/>
        </authorList>
    </citation>
    <scope>IDENTIFICATION</scope>
</reference>
<dbReference type="Proteomes" id="UP000265140">
    <property type="component" value="Chromosome 9"/>
</dbReference>
<dbReference type="InterPro" id="IPR035625">
    <property type="entry name" value="Tfc3-like_eWH"/>
</dbReference>
<accession>A0A6Q2XN73</accession>
<gene>
    <name evidence="10" type="primary">GTF3C1</name>
</gene>
<dbReference type="OMA" id="NICINTP"/>
<dbReference type="Bgee" id="ENSELUG00000013566">
    <property type="expression patterns" value="Expressed in testis and 15 other cell types or tissues"/>
</dbReference>
<feature type="compositionally biased region" description="Polar residues" evidence="6">
    <location>
        <begin position="2167"/>
        <end position="2178"/>
    </location>
</feature>
<dbReference type="Ensembl" id="ENSELUT00000060298.2">
    <property type="protein sequence ID" value="ENSELUP00000055474.2"/>
    <property type="gene ID" value="ENSELUG00000013566.3"/>
</dbReference>
<feature type="region of interest" description="Disordered" evidence="6">
    <location>
        <begin position="463"/>
        <end position="597"/>
    </location>
</feature>
<feature type="compositionally biased region" description="Acidic residues" evidence="6">
    <location>
        <begin position="344"/>
        <end position="357"/>
    </location>
</feature>
<organism evidence="10 11">
    <name type="scientific">Esox lucius</name>
    <name type="common">Northern pike</name>
    <dbReference type="NCBI Taxonomy" id="8010"/>
    <lineage>
        <taxon>Eukaryota</taxon>
        <taxon>Metazoa</taxon>
        <taxon>Chordata</taxon>
        <taxon>Craniata</taxon>
        <taxon>Vertebrata</taxon>
        <taxon>Euteleostomi</taxon>
        <taxon>Actinopterygii</taxon>
        <taxon>Neopterygii</taxon>
        <taxon>Teleostei</taxon>
        <taxon>Protacanthopterygii</taxon>
        <taxon>Esociformes</taxon>
        <taxon>Esocidae</taxon>
        <taxon>Esox</taxon>
    </lineage>
</organism>
<dbReference type="GO" id="GO:0006384">
    <property type="term" value="P:transcription initiation at RNA polymerase III promoter"/>
    <property type="evidence" value="ECO:0007669"/>
    <property type="project" value="InterPro"/>
</dbReference>
<evidence type="ECO:0000256" key="1">
    <source>
        <dbReference type="ARBA" id="ARBA00004123"/>
    </source>
</evidence>
<evidence type="ECO:0000256" key="5">
    <source>
        <dbReference type="ARBA" id="ARBA00023242"/>
    </source>
</evidence>
<evidence type="ECO:0000256" key="2">
    <source>
        <dbReference type="ARBA" id="ARBA00022553"/>
    </source>
</evidence>
<feature type="region of interest" description="Disordered" evidence="6">
    <location>
        <begin position="1216"/>
        <end position="1238"/>
    </location>
</feature>
<keyword evidence="4" id="KW-0804">Transcription</keyword>
<feature type="region of interest" description="Disordered" evidence="6">
    <location>
        <begin position="1725"/>
        <end position="1747"/>
    </location>
</feature>
<dbReference type="GO" id="GO:0042791">
    <property type="term" value="P:5S class rRNA transcription by RNA polymerase III"/>
    <property type="evidence" value="ECO:0007669"/>
    <property type="project" value="TreeGrafter"/>
</dbReference>
<evidence type="ECO:0000256" key="4">
    <source>
        <dbReference type="ARBA" id="ARBA00023163"/>
    </source>
</evidence>
<feature type="region of interest" description="Disordered" evidence="6">
    <location>
        <begin position="1548"/>
        <end position="1611"/>
    </location>
</feature>
<dbReference type="PANTHER" id="PTHR15180">
    <property type="entry name" value="GENERAL TRANSCRIPTION FACTOR 3C POLYPEPTIDE 1"/>
    <property type="match status" value="1"/>
</dbReference>
<evidence type="ECO:0000313" key="10">
    <source>
        <dbReference type="Ensembl" id="ENSELUP00000055474.2"/>
    </source>
</evidence>
<evidence type="ECO:0000256" key="6">
    <source>
        <dbReference type="SAM" id="MobiDB-lite"/>
    </source>
</evidence>
<reference evidence="10" key="4">
    <citation type="submission" date="2025-09" db="UniProtKB">
        <authorList>
            <consortium name="Ensembl"/>
        </authorList>
    </citation>
    <scope>IDENTIFICATION</scope>
</reference>
<dbReference type="InterPro" id="IPR056428">
    <property type="entry name" value="WH_GTF3C1"/>
</dbReference>
<dbReference type="GO" id="GO:0005634">
    <property type="term" value="C:nucleus"/>
    <property type="evidence" value="ECO:0007669"/>
    <property type="project" value="UniProtKB-SubCell"/>
</dbReference>
<feature type="compositionally biased region" description="Basic residues" evidence="6">
    <location>
        <begin position="533"/>
        <end position="548"/>
    </location>
</feature>
<reference evidence="10" key="2">
    <citation type="submission" date="2020-02" db="EMBL/GenBank/DDBJ databases">
        <title>Esox lucius (northern pike) genome, fEsoLuc1, primary haplotype.</title>
        <authorList>
            <person name="Myers G."/>
            <person name="Karagic N."/>
            <person name="Meyer A."/>
            <person name="Pippel M."/>
            <person name="Reichard M."/>
            <person name="Winkler S."/>
            <person name="Tracey A."/>
            <person name="Sims Y."/>
            <person name="Howe K."/>
            <person name="Rhie A."/>
            <person name="Formenti G."/>
            <person name="Durbin R."/>
            <person name="Fedrigo O."/>
            <person name="Jarvis E.D."/>
        </authorList>
    </citation>
    <scope>NUCLEOTIDE SEQUENCE [LARGE SCALE GENOMIC DNA]</scope>
</reference>
<dbReference type="InterPro" id="IPR007309">
    <property type="entry name" value="TFIIIC_Bblock-bd"/>
</dbReference>
<evidence type="ECO:0000313" key="11">
    <source>
        <dbReference type="Proteomes" id="UP000265140"/>
    </source>
</evidence>
<dbReference type="GeneTree" id="ENSGT00390000008664"/>
<dbReference type="PANTHER" id="PTHR15180:SF1">
    <property type="entry name" value="GENERAL TRANSCRIPTION FACTOR 3C POLYPEPTIDE 1"/>
    <property type="match status" value="1"/>
</dbReference>
<keyword evidence="11" id="KW-1185">Reference proteome</keyword>
<evidence type="ECO:0000259" key="7">
    <source>
        <dbReference type="Pfam" id="PF04182"/>
    </source>
</evidence>
<sequence length="2340" mass="264825">MDPLEMVLDEVALEGLDGITIPSVWIRLENRNPTFPLKLDSYTKDFIWRSLASHPEVNFFELPQERDDVVLFDRFSFIDPHTGIQEVDGFDSADCYPVQIVLENKDGIQGSCLFFKERKDVTRAVRKHNLTPCLTLEEAFQRWGRTLVLVASQRVRFRVLIGDGGDPDVKLSDHSYCMLERVGRARWQGELQRDLHSCSFKTDARKMHYMRKSLKQNSLVSMQSHILRLPSGAQQHSILLLLKRFHVDRRSKYDILMESTSNVLLEYPDRIASMSTLRGRLNVSERTFKRVYQYMQAAKMVQVLSKPVEELNPAAGACTTMRGTKLLARCLKLIKPYVRKTEAEAEADDDDDNDEDAGATSRNCLPSEGRFMEKDLLSQAYDIILSSGTKGISQTALRLRMGIGKLESRMMVRVLERTNMIKGLMEDEGRQRTAKYISHLLVGQSDLLHHLVKEQERSQLLRTEGLPTTPAQTPQKTPATPQAPAREKKADTPRTPAALKTPATEKLPNPEKEMVEEKGDEAMDDCQVEKGKAKGKRNKGTQRRKAKKTGQLSLLKQSKVNFLVTNSTPKSKSTPPANQKPELESSLSPDKEEEGSNFCPDISLDQTNCMIPSENNVEDSVMVIEEIPNQKICLDRRPETYRQLKRKNLIVEAVRNLKIIEGIYTLQRLIHDEEKMEGVNTKCCKKSILRLVRSLSKEGLLKLFRTTVIQDKISKKVEFVVHPSISPCDGVVRSAIEQVRFRISSSYPAARNNEEEEAEKEDGAGRDLTVAGKKNSPVKLSGVVTKDTMGDEELGDFKPSIVPGLSRSLGFQPKMPRLRLTHTFLWYLIYGHPLRQSPALPDLRPSTSVDLVADNPDVQSTYPNSSITVDPTERSLNADLDVKLSVVDDGPEVTDLAEVRHDPHMIVYVDELSWRRYVPPAPVHKDFGPGWALTSDILLSLPLSIFVQIIQISFKVDGLDKYLSDPVKQHYLIRFLPSRMKRQLLHKRKYIFSFHERMQGLIYMGLMQFAPVEKFQEKDQVYIHLNRNCVIVDTTTCDPHYNLAIETRPFERRPYTLNTLTDVDNYWFDLLCVCLTTPLGVIRKACPRQNGEEPVKRVVDTDRCRFRHLEHLLKGSREIRDEGVTPGDGKGAGGLDSNFFGHLRRNWIWTSHLMKCMKNNQLNENGNTVRLRSLLNKDLVMGIGPKFTGPLTTKRRTSEPKDLMLVEEQVQVTFEPSSRNQQVKGGRKQKRKKTIKPKEVKVPHKKKKVEEVKKRSLAHDEADNKALLMMTRQRVMWTVREDSVLMLCRVASHFLNRKMRRPFVPWCVVRDMLHAEFEESLDKTSLSVGRRSRYILKNPQTRLNFKICLAEVYQDKPLIQHLQGRKHDPNDPKECSTVFCEFVSLLRQKFRSASGSCDVTIPDTKQELFSRFKVYTLDDMSEENVKDNISSIEDVHALVLNNLIQSTLAMSNTQMKCYRSFQTFHTYNKYRQDVLYQVFVECRKKGLINRRRGSQLSGPKKNRALPVLPMSYQLSQSYYRCFSWRLPSELCNEVFDFMKALRENGAGDRHPLTSFLHEGEDGDGARREGKAKERAEEKERQNKEERTETEGRMKSEQEPSEIEKGKEMEKDNMVPILGQVEKEDVSFSVHRAEPTSRGGASSPLLDMEQSEMALAPSSAPCPPLEVQDMLQYPLESPGGSTVACLSLMTLGLLSVHVTIPQHIVVIDSTMLDNNEVVKSISLLAEDDDDEEAEESDSRKRMKSGQASHTSYLMMRGFSVPGIVRLRNLNTSDSIVVESCSMRLQLRHTPAHTLFTPQVSPLDFSKQGPSLLPPLVARSFRARTPSSMGRWEEHLVTQRGYSPADLEAVTELTATLKRHGSFGMDRRELVTTHALLEEAQDGRTRGLQQYIQDLLEEELVLEVGGSAVRLVLMGLAEPWLLTSTEGQEDMLFRGASTLRDRWNNNPLFRKRTMQALGEKEPPRKRVRREKQTEVGWGEKTTGHGKEERGEKTSEEGGEERGEKTSEEGGEERGEKTSEEGGEERGEKTSEEGGEETGGKTSEERGEETGGKTNEEGGEETGGKTSEEGGEETGGKISEEGGEETGGKISEEGGEETGGKTREETGGKTSEEGGEETGGKTSEEGDQVKNMRPEEKSGIMKQRGMETRQEMEKQRNEPSSSDDQMDPTDPTSVTEQNPEGSTEKPWSWTQEEEEEDGKASGECDLSFVSRPWRIVDGSLNVPVCKGMLEAVMFQIMSCPGLTERILLEQYRGVLQPVVVMELVQALVELGCVKKKYVTRCPKASLFSSPAASPIVWEKTGELGLKTGEAAVAFYEPTIECCLRLGQVFPHVSNWKPWLQFTT</sequence>
<evidence type="ECO:0000259" key="8">
    <source>
        <dbReference type="Pfam" id="PF23704"/>
    </source>
</evidence>
<dbReference type="Pfam" id="PF23704">
    <property type="entry name" value="WHD_GTF3C1_N"/>
    <property type="match status" value="1"/>
</dbReference>
<keyword evidence="3" id="KW-0238">DNA-binding</keyword>
<feature type="region of interest" description="Disordered" evidence="6">
    <location>
        <begin position="342"/>
        <end position="365"/>
    </location>
</feature>
<keyword evidence="2" id="KW-0597">Phosphoprotein</keyword>
<dbReference type="InParanoid" id="A0A6Q2XN73"/>
<dbReference type="GO" id="GO:0000127">
    <property type="term" value="C:transcription factor TFIIIC complex"/>
    <property type="evidence" value="ECO:0007669"/>
    <property type="project" value="InterPro"/>
</dbReference>
<comment type="subcellular location">
    <subcellularLocation>
        <location evidence="1">Nucleus</location>
    </subcellularLocation>
</comment>
<dbReference type="GO" id="GO:0003677">
    <property type="term" value="F:DNA binding"/>
    <property type="evidence" value="ECO:0007669"/>
    <property type="project" value="UniProtKB-KW"/>
</dbReference>
<protein>
    <recommendedName>
        <fullName evidence="12">B-block binding subunit of TFIIIC domain-containing protein</fullName>
    </recommendedName>
</protein>